<keyword evidence="2" id="KW-1185">Reference proteome</keyword>
<name>A0A0B7GZF0_TREPH</name>
<proteinExistence type="predicted"/>
<dbReference type="Proteomes" id="UP000042527">
    <property type="component" value="Unassembled WGS sequence"/>
</dbReference>
<dbReference type="EMBL" id="CDNC01000019">
    <property type="protein sequence ID" value="CEM62031.1"/>
    <property type="molecule type" value="Genomic_DNA"/>
</dbReference>
<evidence type="ECO:0000313" key="2">
    <source>
        <dbReference type="Proteomes" id="UP000042527"/>
    </source>
</evidence>
<reference evidence="2" key="1">
    <citation type="submission" date="2015-01" db="EMBL/GenBank/DDBJ databases">
        <authorList>
            <person name="Manzoor Shahid"/>
            <person name="Zubair Saima"/>
        </authorList>
    </citation>
    <scope>NUCLEOTIDE SEQUENCE [LARGE SCALE GENOMIC DNA]</scope>
    <source>
        <strain evidence="2">V1</strain>
    </source>
</reference>
<evidence type="ECO:0000313" key="1">
    <source>
        <dbReference type="EMBL" id="CEM62031.1"/>
    </source>
</evidence>
<protein>
    <submittedName>
        <fullName evidence="1">Uncharacterized protein</fullName>
    </submittedName>
</protein>
<dbReference type="AlphaFoldDB" id="A0A0B7GZF0"/>
<gene>
    <name evidence="1" type="ORF">TPHV1_260020</name>
</gene>
<organism evidence="1 2">
    <name type="scientific">Treponema phagedenis</name>
    <dbReference type="NCBI Taxonomy" id="162"/>
    <lineage>
        <taxon>Bacteria</taxon>
        <taxon>Pseudomonadati</taxon>
        <taxon>Spirochaetota</taxon>
        <taxon>Spirochaetia</taxon>
        <taxon>Spirochaetales</taxon>
        <taxon>Treponemataceae</taxon>
        <taxon>Treponema</taxon>
    </lineage>
</organism>
<sequence>MACSFSIITANCRNDKIRTNSKLADLILTWTSKTQNGHGRPWF</sequence>
<accession>A0A0B7GZF0</accession>